<dbReference type="GO" id="GO:0016740">
    <property type="term" value="F:transferase activity"/>
    <property type="evidence" value="ECO:0007669"/>
    <property type="project" value="UniProtKB-KW"/>
</dbReference>
<accession>A0A559KAA2</accession>
<dbReference type="PANTHER" id="PTHR39166:SF1">
    <property type="entry name" value="BLL1166 PROTEIN"/>
    <property type="match status" value="1"/>
</dbReference>
<comment type="caution">
    <text evidence="1">The sequence shown here is derived from an EMBL/GenBank/DDBJ whole genome shotgun (WGS) entry which is preliminary data.</text>
</comment>
<dbReference type="PANTHER" id="PTHR39166">
    <property type="entry name" value="BLL1166 PROTEIN"/>
    <property type="match status" value="1"/>
</dbReference>
<dbReference type="InterPro" id="IPR009267">
    <property type="entry name" value="NTP_transf_6"/>
</dbReference>
<dbReference type="AlphaFoldDB" id="A0A559KAA2"/>
<dbReference type="Pfam" id="PF06042">
    <property type="entry name" value="NTP_transf_6"/>
    <property type="match status" value="1"/>
</dbReference>
<reference evidence="1 2" key="1">
    <citation type="submission" date="2019-07" db="EMBL/GenBank/DDBJ databases">
        <authorList>
            <person name="Kim J."/>
        </authorList>
    </citation>
    <scope>NUCLEOTIDE SEQUENCE [LARGE SCALE GENOMIC DNA]</scope>
    <source>
        <strain evidence="1 2">JC52</strain>
    </source>
</reference>
<organism evidence="1 2">
    <name type="scientific">Paenibacillus cremeus</name>
    <dbReference type="NCBI Taxonomy" id="2163881"/>
    <lineage>
        <taxon>Bacteria</taxon>
        <taxon>Bacillati</taxon>
        <taxon>Bacillota</taxon>
        <taxon>Bacilli</taxon>
        <taxon>Bacillales</taxon>
        <taxon>Paenibacillaceae</taxon>
        <taxon>Paenibacillus</taxon>
    </lineage>
</organism>
<sequence>MMHVLRIVESLGLPDWCVCAGFVRSKVWDSLHGFKKTRLPDVDVVYFDPDYTDESIEKEYERILKELDASVPWSVKNQARMHIKSGQAPYTSTAEGLANFTEVCTAIGVYVDSNGDVTLVAPYGVDDLVNLIVRPTPFFTSEDKRTIYEQRIAAKNWKATWHRLSMVHS</sequence>
<dbReference type="OrthoDB" id="1901124at2"/>
<dbReference type="Proteomes" id="UP000317036">
    <property type="component" value="Unassembled WGS sequence"/>
</dbReference>
<keyword evidence="1" id="KW-0808">Transferase</keyword>
<keyword evidence="2" id="KW-1185">Reference proteome</keyword>
<protein>
    <submittedName>
        <fullName evidence="1">Nucleotidyltransferase family protein</fullName>
    </submittedName>
</protein>
<proteinExistence type="predicted"/>
<gene>
    <name evidence="1" type="ORF">FPZ49_15670</name>
</gene>
<evidence type="ECO:0000313" key="1">
    <source>
        <dbReference type="EMBL" id="TVY09023.1"/>
    </source>
</evidence>
<name>A0A559KAA2_9BACL</name>
<dbReference type="EMBL" id="VNJI01000018">
    <property type="protein sequence ID" value="TVY09023.1"/>
    <property type="molecule type" value="Genomic_DNA"/>
</dbReference>
<evidence type="ECO:0000313" key="2">
    <source>
        <dbReference type="Proteomes" id="UP000317036"/>
    </source>
</evidence>